<reference evidence="1" key="1">
    <citation type="submission" date="2019-12" db="EMBL/GenBank/DDBJ databases">
        <title>Genome sequencing and annotation of Brassica cretica.</title>
        <authorList>
            <person name="Studholme D.J."/>
            <person name="Sarris P."/>
        </authorList>
    </citation>
    <scope>NUCLEOTIDE SEQUENCE</scope>
    <source>
        <strain evidence="1">PFS-109/04</strain>
        <tissue evidence="1">Leaf</tissue>
    </source>
</reference>
<sequence length="76" mass="8376">MIRKSPESLVFVTVGNVSHHRRDPSKGDHDLSLFLAPPPSLTLDHHIRLCVSILGIFPLSPTLAKVRVYSVNPVPV</sequence>
<name>A0A8S9Q7L4_BRACR</name>
<proteinExistence type="predicted"/>
<protein>
    <submittedName>
        <fullName evidence="1">Uncharacterized protein</fullName>
    </submittedName>
</protein>
<dbReference type="EMBL" id="QGKX02001290">
    <property type="protein sequence ID" value="KAF3537280.1"/>
    <property type="molecule type" value="Genomic_DNA"/>
</dbReference>
<dbReference type="Proteomes" id="UP000712600">
    <property type="component" value="Unassembled WGS sequence"/>
</dbReference>
<dbReference type="AlphaFoldDB" id="A0A8S9Q7L4"/>
<accession>A0A8S9Q7L4</accession>
<gene>
    <name evidence="1" type="ORF">F2Q69_00020603</name>
</gene>
<organism evidence="1 2">
    <name type="scientific">Brassica cretica</name>
    <name type="common">Mustard</name>
    <dbReference type="NCBI Taxonomy" id="69181"/>
    <lineage>
        <taxon>Eukaryota</taxon>
        <taxon>Viridiplantae</taxon>
        <taxon>Streptophyta</taxon>
        <taxon>Embryophyta</taxon>
        <taxon>Tracheophyta</taxon>
        <taxon>Spermatophyta</taxon>
        <taxon>Magnoliopsida</taxon>
        <taxon>eudicotyledons</taxon>
        <taxon>Gunneridae</taxon>
        <taxon>Pentapetalae</taxon>
        <taxon>rosids</taxon>
        <taxon>malvids</taxon>
        <taxon>Brassicales</taxon>
        <taxon>Brassicaceae</taxon>
        <taxon>Brassiceae</taxon>
        <taxon>Brassica</taxon>
    </lineage>
</organism>
<evidence type="ECO:0000313" key="2">
    <source>
        <dbReference type="Proteomes" id="UP000712600"/>
    </source>
</evidence>
<evidence type="ECO:0000313" key="1">
    <source>
        <dbReference type="EMBL" id="KAF3537280.1"/>
    </source>
</evidence>
<comment type="caution">
    <text evidence="1">The sequence shown here is derived from an EMBL/GenBank/DDBJ whole genome shotgun (WGS) entry which is preliminary data.</text>
</comment>